<feature type="repeat" description="TPR" evidence="1">
    <location>
        <begin position="242"/>
        <end position="275"/>
    </location>
</feature>
<dbReference type="AlphaFoldDB" id="A0A6N9TP57"/>
<dbReference type="EMBL" id="JAAGRR010000115">
    <property type="protein sequence ID" value="NDY43061.1"/>
    <property type="molecule type" value="Genomic_DNA"/>
</dbReference>
<dbReference type="RefSeq" id="WP_163299180.1">
    <property type="nucleotide sequence ID" value="NZ_JAAGRR010000115.1"/>
</dbReference>
<dbReference type="SUPFAM" id="SSF48452">
    <property type="entry name" value="TPR-like"/>
    <property type="match status" value="1"/>
</dbReference>
<dbReference type="SMART" id="SM00028">
    <property type="entry name" value="TPR"/>
    <property type="match status" value="4"/>
</dbReference>
<dbReference type="Pfam" id="PF14559">
    <property type="entry name" value="TPR_19"/>
    <property type="match status" value="1"/>
</dbReference>
<feature type="region of interest" description="Disordered" evidence="2">
    <location>
        <begin position="1"/>
        <end position="24"/>
    </location>
</feature>
<dbReference type="PANTHER" id="PTHR43630:SF2">
    <property type="entry name" value="GLYCOSYLTRANSFERASE"/>
    <property type="match status" value="1"/>
</dbReference>
<dbReference type="InterPro" id="IPR011990">
    <property type="entry name" value="TPR-like_helical_dom_sf"/>
</dbReference>
<dbReference type="Pfam" id="PF13432">
    <property type="entry name" value="TPR_16"/>
    <property type="match status" value="1"/>
</dbReference>
<dbReference type="InterPro" id="IPR029044">
    <property type="entry name" value="Nucleotide-diphossugar_trans"/>
</dbReference>
<dbReference type="Gene3D" id="1.25.40.10">
    <property type="entry name" value="Tetratricopeptide repeat domain"/>
    <property type="match status" value="2"/>
</dbReference>
<evidence type="ECO:0000313" key="4">
    <source>
        <dbReference type="EMBL" id="NDY43061.1"/>
    </source>
</evidence>
<dbReference type="PROSITE" id="PS51257">
    <property type="entry name" value="PROKAR_LIPOPROTEIN"/>
    <property type="match status" value="1"/>
</dbReference>
<feature type="repeat" description="TPR" evidence="1">
    <location>
        <begin position="310"/>
        <end position="343"/>
    </location>
</feature>
<dbReference type="Proteomes" id="UP000469346">
    <property type="component" value="Unassembled WGS sequence"/>
</dbReference>
<keyword evidence="1" id="KW-0802">TPR repeat</keyword>
<evidence type="ECO:0000259" key="3">
    <source>
        <dbReference type="Pfam" id="PF00535"/>
    </source>
</evidence>
<protein>
    <submittedName>
        <fullName evidence="4">Tetratricopeptide repeat protein</fullName>
    </submittedName>
</protein>
<feature type="compositionally biased region" description="Basic residues" evidence="2">
    <location>
        <begin position="1"/>
        <end position="17"/>
    </location>
</feature>
<organism evidence="4 5">
    <name type="scientific">Dissulfurirhabdus thermomarina</name>
    <dbReference type="NCBI Taxonomy" id="1765737"/>
    <lineage>
        <taxon>Bacteria</taxon>
        <taxon>Deltaproteobacteria</taxon>
        <taxon>Dissulfurirhabdaceae</taxon>
        <taxon>Dissulfurirhabdus</taxon>
    </lineage>
</organism>
<sequence>MAKRRTKKTGKARRRGRSGTPAPAGGAPLLSACLIAKDEEAYLPACLEALAAFVDEIVVADTGSTDRTPDIARRLARKVLEVPWAGDFSQARNASLAAASGRWILVVDADEVIHPRDGARLRRFLPAAPERAYSLLTRNYTREVGIVGWTADDGRYPDLNPDRFGYWPSIKVRLFRNLPEIRFEGRVHELVEPALDRMGAAYPVLDVPVHHFGPLAGKVLREKEEHYLELGMEKLAERPDDPKAHFELGSQAFRLERYGEAERLLRECLRLDPAYPEARRTLCSCLLKRRAFAEALEVAEGAPEEVAADPHFLNLLGVCHVSLGRFDEGERAYLRALERRPDLAIAMMNLGRLMEARQDFEAAAGWYRKVLDVSPAHHEARYRMAKAHIALGRLREGLLLFQEVADAAPEFHERIQADLRALEASLQAIKAG</sequence>
<evidence type="ECO:0000256" key="2">
    <source>
        <dbReference type="SAM" id="MobiDB-lite"/>
    </source>
</evidence>
<dbReference type="CDD" id="cd02511">
    <property type="entry name" value="Beta4Glucosyltransferase"/>
    <property type="match status" value="1"/>
</dbReference>
<feature type="non-terminal residue" evidence="4">
    <location>
        <position position="432"/>
    </location>
</feature>
<evidence type="ECO:0000313" key="5">
    <source>
        <dbReference type="Proteomes" id="UP000469346"/>
    </source>
</evidence>
<name>A0A6N9TP57_DISTH</name>
<gene>
    <name evidence="4" type="ORF">G3N55_09425</name>
</gene>
<comment type="caution">
    <text evidence="4">The sequence shown here is derived from an EMBL/GenBank/DDBJ whole genome shotgun (WGS) entry which is preliminary data.</text>
</comment>
<proteinExistence type="predicted"/>
<dbReference type="PANTHER" id="PTHR43630">
    <property type="entry name" value="POLY-BETA-1,6-N-ACETYL-D-GLUCOSAMINE SYNTHASE"/>
    <property type="match status" value="1"/>
</dbReference>
<feature type="repeat" description="TPR" evidence="1">
    <location>
        <begin position="344"/>
        <end position="377"/>
    </location>
</feature>
<dbReference type="InterPro" id="IPR019734">
    <property type="entry name" value="TPR_rpt"/>
</dbReference>
<keyword evidence="5" id="KW-1185">Reference proteome</keyword>
<dbReference type="Pfam" id="PF00535">
    <property type="entry name" value="Glycos_transf_2"/>
    <property type="match status" value="1"/>
</dbReference>
<dbReference type="InterPro" id="IPR001173">
    <property type="entry name" value="Glyco_trans_2-like"/>
</dbReference>
<dbReference type="PROSITE" id="PS50005">
    <property type="entry name" value="TPR"/>
    <property type="match status" value="3"/>
</dbReference>
<feature type="domain" description="Glycosyltransferase 2-like" evidence="3">
    <location>
        <begin position="31"/>
        <end position="122"/>
    </location>
</feature>
<evidence type="ECO:0000256" key="1">
    <source>
        <dbReference type="PROSITE-ProRule" id="PRU00339"/>
    </source>
</evidence>
<dbReference type="Gene3D" id="3.90.550.10">
    <property type="entry name" value="Spore Coat Polysaccharide Biosynthesis Protein SpsA, Chain A"/>
    <property type="match status" value="1"/>
</dbReference>
<reference evidence="4 5" key="1">
    <citation type="submission" date="2020-02" db="EMBL/GenBank/DDBJ databases">
        <title>Comparative genomics of sulfur disproportionating microorganisms.</title>
        <authorList>
            <person name="Ward L.M."/>
            <person name="Bertran E."/>
            <person name="Johnston D.T."/>
        </authorList>
    </citation>
    <scope>NUCLEOTIDE SEQUENCE [LARGE SCALE GENOMIC DNA]</scope>
    <source>
        <strain evidence="4 5">DSM 100025</strain>
    </source>
</reference>
<accession>A0A6N9TP57</accession>
<dbReference type="SUPFAM" id="SSF53448">
    <property type="entry name" value="Nucleotide-diphospho-sugar transferases"/>
    <property type="match status" value="1"/>
</dbReference>